<accession>A0AAD8EK73</accession>
<name>A0AAD8EK73_DIPPU</name>
<keyword evidence="2" id="KW-1185">Reference proteome</keyword>
<dbReference type="AlphaFoldDB" id="A0AAD8EK73"/>
<evidence type="ECO:0000313" key="2">
    <source>
        <dbReference type="Proteomes" id="UP001233999"/>
    </source>
</evidence>
<protein>
    <submittedName>
        <fullName evidence="1">Uncharacterized protein</fullName>
    </submittedName>
</protein>
<sequence length="76" mass="9200">YQKALRKLSSLVRKHIPYMRKNITRNTNHERTYMCRANCRKSCERCHKPMAYLITYAKTKACLTKSRFKNMHFILC</sequence>
<feature type="non-terminal residue" evidence="1">
    <location>
        <position position="1"/>
    </location>
</feature>
<dbReference type="Proteomes" id="UP001233999">
    <property type="component" value="Unassembled WGS sequence"/>
</dbReference>
<reference evidence="1" key="1">
    <citation type="journal article" date="2023" name="IScience">
        <title>Live-bearing cockroach genome reveals convergent evolutionary mechanisms linked to viviparity in insects and beyond.</title>
        <authorList>
            <person name="Fouks B."/>
            <person name="Harrison M.C."/>
            <person name="Mikhailova A.A."/>
            <person name="Marchal E."/>
            <person name="English S."/>
            <person name="Carruthers M."/>
            <person name="Jennings E.C."/>
            <person name="Chiamaka E.L."/>
            <person name="Frigard R.A."/>
            <person name="Pippel M."/>
            <person name="Attardo G.M."/>
            <person name="Benoit J.B."/>
            <person name="Bornberg-Bauer E."/>
            <person name="Tobe S.S."/>
        </authorList>
    </citation>
    <scope>NUCLEOTIDE SEQUENCE</scope>
    <source>
        <strain evidence="1">Stay&amp;Tobe</strain>
    </source>
</reference>
<feature type="non-terminal residue" evidence="1">
    <location>
        <position position="76"/>
    </location>
</feature>
<reference evidence="1" key="2">
    <citation type="submission" date="2023-05" db="EMBL/GenBank/DDBJ databases">
        <authorList>
            <person name="Fouks B."/>
        </authorList>
    </citation>
    <scope>NUCLEOTIDE SEQUENCE</scope>
    <source>
        <strain evidence="1">Stay&amp;Tobe</strain>
        <tissue evidence="1">Testes</tissue>
    </source>
</reference>
<evidence type="ECO:0000313" key="1">
    <source>
        <dbReference type="EMBL" id="KAJ9592979.1"/>
    </source>
</evidence>
<proteinExistence type="predicted"/>
<dbReference type="EMBL" id="JASPKZ010003794">
    <property type="protein sequence ID" value="KAJ9592979.1"/>
    <property type="molecule type" value="Genomic_DNA"/>
</dbReference>
<comment type="caution">
    <text evidence="1">The sequence shown here is derived from an EMBL/GenBank/DDBJ whole genome shotgun (WGS) entry which is preliminary data.</text>
</comment>
<organism evidence="1 2">
    <name type="scientific">Diploptera punctata</name>
    <name type="common">Pacific beetle cockroach</name>
    <dbReference type="NCBI Taxonomy" id="6984"/>
    <lineage>
        <taxon>Eukaryota</taxon>
        <taxon>Metazoa</taxon>
        <taxon>Ecdysozoa</taxon>
        <taxon>Arthropoda</taxon>
        <taxon>Hexapoda</taxon>
        <taxon>Insecta</taxon>
        <taxon>Pterygota</taxon>
        <taxon>Neoptera</taxon>
        <taxon>Polyneoptera</taxon>
        <taxon>Dictyoptera</taxon>
        <taxon>Blattodea</taxon>
        <taxon>Blaberoidea</taxon>
        <taxon>Blaberidae</taxon>
        <taxon>Diplopterinae</taxon>
        <taxon>Diploptera</taxon>
    </lineage>
</organism>
<gene>
    <name evidence="1" type="ORF">L9F63_015349</name>
</gene>